<evidence type="ECO:0000259" key="4">
    <source>
        <dbReference type="PROSITE" id="PS50158"/>
    </source>
</evidence>
<protein>
    <submittedName>
        <fullName evidence="6">Uncharacterized protein</fullName>
    </submittedName>
</protein>
<dbReference type="EMBL" id="BSYR01000045">
    <property type="protein sequence ID" value="GMJ06630.1"/>
    <property type="molecule type" value="Genomic_DNA"/>
</dbReference>
<comment type="caution">
    <text evidence="6">The sequence shown here is derived from an EMBL/GenBank/DDBJ whole genome shotgun (WGS) entry which is preliminary data.</text>
</comment>
<dbReference type="Pfam" id="PF14223">
    <property type="entry name" value="Retrotran_gag_2"/>
    <property type="match status" value="1"/>
</dbReference>
<keyword evidence="1" id="KW-0378">Hydrolase</keyword>
<accession>A0A9W7J391</accession>
<feature type="domain" description="CCHC-type" evidence="4">
    <location>
        <begin position="277"/>
        <end position="291"/>
    </location>
</feature>
<dbReference type="InterPro" id="IPR036397">
    <property type="entry name" value="RNaseH_sf"/>
</dbReference>
<dbReference type="InterPro" id="IPR036875">
    <property type="entry name" value="Znf_CCHC_sf"/>
</dbReference>
<evidence type="ECO:0000256" key="2">
    <source>
        <dbReference type="PROSITE-ProRule" id="PRU00047"/>
    </source>
</evidence>
<keyword evidence="1" id="KW-0645">Protease</keyword>
<feature type="region of interest" description="Disordered" evidence="3">
    <location>
        <begin position="240"/>
        <end position="269"/>
    </location>
</feature>
<keyword evidence="2" id="KW-0862">Zinc</keyword>
<name>A0A9W7J391_HIBTR</name>
<reference evidence="6" key="1">
    <citation type="submission" date="2023-05" db="EMBL/GenBank/DDBJ databases">
        <title>Genome and transcriptome analyses reveal genes involved in the formation of fine ridges on petal epidermal cells in Hibiscus trionum.</title>
        <authorList>
            <person name="Koshimizu S."/>
            <person name="Masuda S."/>
            <person name="Ishii T."/>
            <person name="Shirasu K."/>
            <person name="Hoshino A."/>
            <person name="Arita M."/>
        </authorList>
    </citation>
    <scope>NUCLEOTIDE SEQUENCE</scope>
    <source>
        <strain evidence="6">Hamamatsu line</strain>
    </source>
</reference>
<dbReference type="GO" id="GO:0015074">
    <property type="term" value="P:DNA integration"/>
    <property type="evidence" value="ECO:0007669"/>
    <property type="project" value="InterPro"/>
</dbReference>
<dbReference type="Pfam" id="PF00665">
    <property type="entry name" value="rve"/>
    <property type="match status" value="1"/>
</dbReference>
<dbReference type="PANTHER" id="PTHR47592">
    <property type="entry name" value="PBF68 PROTEIN"/>
    <property type="match status" value="1"/>
</dbReference>
<dbReference type="InterPro" id="IPR025724">
    <property type="entry name" value="GAG-pre-integrase_dom"/>
</dbReference>
<dbReference type="SUPFAM" id="SSF57756">
    <property type="entry name" value="Retrovirus zinc finger-like domains"/>
    <property type="match status" value="1"/>
</dbReference>
<evidence type="ECO:0000313" key="7">
    <source>
        <dbReference type="Proteomes" id="UP001165190"/>
    </source>
</evidence>
<dbReference type="OrthoDB" id="1002447at2759"/>
<dbReference type="Proteomes" id="UP001165190">
    <property type="component" value="Unassembled WGS sequence"/>
</dbReference>
<dbReference type="InterPro" id="IPR012337">
    <property type="entry name" value="RNaseH-like_sf"/>
</dbReference>
<dbReference type="GO" id="GO:0008270">
    <property type="term" value="F:zinc ion binding"/>
    <property type="evidence" value="ECO:0007669"/>
    <property type="project" value="UniProtKB-KW"/>
</dbReference>
<dbReference type="GO" id="GO:0004190">
    <property type="term" value="F:aspartic-type endopeptidase activity"/>
    <property type="evidence" value="ECO:0007669"/>
    <property type="project" value="UniProtKB-KW"/>
</dbReference>
<evidence type="ECO:0000256" key="3">
    <source>
        <dbReference type="SAM" id="MobiDB-lite"/>
    </source>
</evidence>
<dbReference type="PROSITE" id="PS50158">
    <property type="entry name" value="ZF_CCHC"/>
    <property type="match status" value="1"/>
</dbReference>
<dbReference type="SUPFAM" id="SSF53098">
    <property type="entry name" value="Ribonuclease H-like"/>
    <property type="match status" value="1"/>
</dbReference>
<dbReference type="GO" id="GO:0003676">
    <property type="term" value="F:nucleic acid binding"/>
    <property type="evidence" value="ECO:0007669"/>
    <property type="project" value="InterPro"/>
</dbReference>
<proteinExistence type="predicted"/>
<evidence type="ECO:0000259" key="5">
    <source>
        <dbReference type="PROSITE" id="PS50994"/>
    </source>
</evidence>
<dbReference type="InterPro" id="IPR043502">
    <property type="entry name" value="DNA/RNA_pol_sf"/>
</dbReference>
<organism evidence="6 7">
    <name type="scientific">Hibiscus trionum</name>
    <name type="common">Flower of an hour</name>
    <dbReference type="NCBI Taxonomy" id="183268"/>
    <lineage>
        <taxon>Eukaryota</taxon>
        <taxon>Viridiplantae</taxon>
        <taxon>Streptophyta</taxon>
        <taxon>Embryophyta</taxon>
        <taxon>Tracheophyta</taxon>
        <taxon>Spermatophyta</taxon>
        <taxon>Magnoliopsida</taxon>
        <taxon>eudicotyledons</taxon>
        <taxon>Gunneridae</taxon>
        <taxon>Pentapetalae</taxon>
        <taxon>rosids</taxon>
        <taxon>malvids</taxon>
        <taxon>Malvales</taxon>
        <taxon>Malvaceae</taxon>
        <taxon>Malvoideae</taxon>
        <taxon>Hibiscus</taxon>
    </lineage>
</organism>
<dbReference type="SUPFAM" id="SSF56672">
    <property type="entry name" value="DNA/RNA polymerases"/>
    <property type="match status" value="1"/>
</dbReference>
<dbReference type="InterPro" id="IPR057670">
    <property type="entry name" value="SH3_retrovirus"/>
</dbReference>
<keyword evidence="7" id="KW-1185">Reference proteome</keyword>
<dbReference type="InterPro" id="IPR013103">
    <property type="entry name" value="RVT_2"/>
</dbReference>
<sequence>MASSSALSKLIPDLSKLDALDGSNYRRWSQRILIFFEQLDLDYVLLNEPPVAPPTVAVPADNQGQTVAATDALAAATFAKYEKDNKTIRGHLLSHMSNKLFDMYLKERSAKAIWDSLDTKYGTDDAGIKKYVVGEWLKFQMTDDKPIMDQVHDYENLVSDIIAEGMQMCEVLQANVLIEKLPKSWSDYRNSLKHKKRDIPLQELIGHMKIEEANRLKDKVSNNFSHLSFKSNIVESGGASGFKRPFKKGPPIKRPKPQQTTNFKKPNKAKHDMKTMKCYVCGQAGHKAYQCQHRLDRQNETRPHMHVAEDMDDEVIAAVVSEVNFVEKNTEWVVDTGASRHFCAKKELFTEFEDAKNGERVYMGNSSSSQVMGKGKVLLKLTSGKTLALNNVLYVPALRRNLISGGLLNKAGIKLVFEADKLVLSRNGDYVGKGFLSEGLFVIETQLNENNKATTSAYIVESVDMWHARLGHVNIQSLKKMMNMNILPKLDITNYNKCEVCVEAKHAKPTFKSVSKRKTELLELIHTDLADFRNTESKGGKHYYITFVDDFSRYTKVYLLRTKDEAENFFLIYKTEVENQLDRRIKRVRSDRGGEYGSNFLKEVCETNGIIHETSAPYFPQQNGIAERKNRTLKEMMNSLLMSSGLSDNMWGEAILSANHILNRVPHKKIDSTPYELWKGYAPNLQYLKVWGCLAKVGLPDFKKSTIGPKTVDAVFIGYASNSAAYRFMTLQDFSICESRDAVFFEDIFPLKKPRLNVETQIESLPSTSSSVPARSSQEIKFEPRRSKRQRVETSFGPDFITSFISEINDLDTLSDHIAQAYLLDEDPKTYEEAIRSIDASFWKSAIKDELESIMSNHTWELVDLPRGFKTINSKWVFRKKLRPDGSIQKYKARLVVKGFTQRFGQDFFDTYSPVTKISTIRALFALASIHKLQVHQMDVKTAFLNGDLDEEIYMEQPLGFEAPGMEGKVCRLKKSLYGLKQAPKQWYEKFHKTILSFGFVVNGSDACVYSRMFGTDCVIISLYVDDMLIFSTNIESINKTKSFLSTKFEMTDLGEVDVILGVKVIKSVKGFSLSQAHYIEKVLKKFDSFDVVPVRTPYDSSIHLFKNEGSSVSQMEYAKIIGSLMFLMNYTRPDIAYAVSRLSRYTHNPSNEHWVALRRLLKYLKGTMDWRLEFVGFPATLEGYCDANWVSDSDEVSSTSGYVFTLGGAAISWKSSKQTCIARSTMESEFIALDLAGQEAEWLRSLLADIPLWGSPTPPVSLLCDSQAAICVAKSQVYNGKKRHIRIRHESVRHLIRNGVLSLEYVKSERNLADPLTKGLSRKLVLDSSRGMGLKPIG</sequence>
<dbReference type="Pfam" id="PF13976">
    <property type="entry name" value="gag_pre-integrs"/>
    <property type="match status" value="1"/>
</dbReference>
<evidence type="ECO:0000256" key="1">
    <source>
        <dbReference type="ARBA" id="ARBA00022750"/>
    </source>
</evidence>
<dbReference type="Pfam" id="PF07727">
    <property type="entry name" value="RVT_2"/>
    <property type="match status" value="1"/>
</dbReference>
<dbReference type="InterPro" id="IPR054722">
    <property type="entry name" value="PolX-like_BBD"/>
</dbReference>
<keyword evidence="1" id="KW-0064">Aspartyl protease</keyword>
<feature type="domain" description="Integrase catalytic" evidence="5">
    <location>
        <begin position="505"/>
        <end position="682"/>
    </location>
</feature>
<dbReference type="PANTHER" id="PTHR47592:SF30">
    <property type="entry name" value="CCHC-TYPE DOMAIN-CONTAINING PROTEIN"/>
    <property type="match status" value="1"/>
</dbReference>
<dbReference type="PROSITE" id="PS50994">
    <property type="entry name" value="INTEGRASE"/>
    <property type="match status" value="1"/>
</dbReference>
<dbReference type="InterPro" id="IPR001584">
    <property type="entry name" value="Integrase_cat-core"/>
</dbReference>
<dbReference type="CDD" id="cd09272">
    <property type="entry name" value="RNase_HI_RT_Ty1"/>
    <property type="match status" value="1"/>
</dbReference>
<keyword evidence="2" id="KW-0863">Zinc-finger</keyword>
<gene>
    <name evidence="6" type="ORF">HRI_004332200</name>
</gene>
<dbReference type="Pfam" id="PF25597">
    <property type="entry name" value="SH3_retrovirus"/>
    <property type="match status" value="1"/>
</dbReference>
<dbReference type="InterPro" id="IPR001878">
    <property type="entry name" value="Znf_CCHC"/>
</dbReference>
<dbReference type="Pfam" id="PF22936">
    <property type="entry name" value="Pol_BBD"/>
    <property type="match status" value="1"/>
</dbReference>
<dbReference type="Gene3D" id="3.30.420.10">
    <property type="entry name" value="Ribonuclease H-like superfamily/Ribonuclease H"/>
    <property type="match status" value="1"/>
</dbReference>
<evidence type="ECO:0000313" key="6">
    <source>
        <dbReference type="EMBL" id="GMJ06630.1"/>
    </source>
</evidence>
<keyword evidence="2" id="KW-0479">Metal-binding</keyword>
<feature type="compositionally biased region" description="Basic residues" evidence="3">
    <location>
        <begin position="244"/>
        <end position="256"/>
    </location>
</feature>